<evidence type="ECO:0000256" key="2">
    <source>
        <dbReference type="ARBA" id="ARBA00011050"/>
    </source>
</evidence>
<dbReference type="InterPro" id="IPR019787">
    <property type="entry name" value="Znf_PHD-finger"/>
</dbReference>
<dbReference type="SMART" id="SM00510">
    <property type="entry name" value="TFS2M"/>
    <property type="match status" value="1"/>
</dbReference>
<evidence type="ECO:0000256" key="4">
    <source>
        <dbReference type="ARBA" id="ARBA00022723"/>
    </source>
</evidence>
<dbReference type="GO" id="GO:0000956">
    <property type="term" value="P:nuclear-transcribed mRNA catabolic process"/>
    <property type="evidence" value="ECO:0007669"/>
    <property type="project" value="InterPro"/>
</dbReference>
<dbReference type="Proteomes" id="UP000761534">
    <property type="component" value="Unassembled WGS sequence"/>
</dbReference>
<dbReference type="CDD" id="cd21538">
    <property type="entry name" value="SPOC_TFIIS"/>
    <property type="match status" value="1"/>
</dbReference>
<dbReference type="GO" id="GO:0000398">
    <property type="term" value="P:mRNA splicing, via spliceosome"/>
    <property type="evidence" value="ECO:0007669"/>
    <property type="project" value="InterPro"/>
</dbReference>
<dbReference type="InterPro" id="IPR011011">
    <property type="entry name" value="Znf_FYVE_PHD"/>
</dbReference>
<gene>
    <name evidence="12" type="ORF">TRICI_001465</name>
</gene>
<protein>
    <recommendedName>
        <fullName evidence="3">Transcription factor BYE1</fullName>
    </recommendedName>
</protein>
<dbReference type="GO" id="GO:0031564">
    <property type="term" value="P:transcription antitermination"/>
    <property type="evidence" value="ECO:0007669"/>
    <property type="project" value="TreeGrafter"/>
</dbReference>
<evidence type="ECO:0000313" key="13">
    <source>
        <dbReference type="Proteomes" id="UP000761534"/>
    </source>
</evidence>
<feature type="region of interest" description="Disordered" evidence="8">
    <location>
        <begin position="675"/>
        <end position="695"/>
    </location>
</feature>
<keyword evidence="5 7" id="KW-0863">Zinc-finger</keyword>
<dbReference type="Pfam" id="PF01423">
    <property type="entry name" value="LSM"/>
    <property type="match status" value="1"/>
</dbReference>
<dbReference type="SUPFAM" id="SSF57903">
    <property type="entry name" value="FYVE/PHD zinc finger"/>
    <property type="match status" value="1"/>
</dbReference>
<keyword evidence="4" id="KW-0479">Metal-binding</keyword>
<evidence type="ECO:0000256" key="1">
    <source>
        <dbReference type="ARBA" id="ARBA00002311"/>
    </source>
</evidence>
<evidence type="ECO:0000259" key="10">
    <source>
        <dbReference type="PROSITE" id="PS51321"/>
    </source>
</evidence>
<sequence length="742" mass="82663">MDSNRGGNRGGGQQHRGGGQRRQQHRDGGGGGRRGTPRAGEERPKRDAILDLAKYRDEEIRVKFQGGRQVTGILKGYDQLMNLVLDEVKETLRDPEDENVLLDQTRDLGMVVVRGPLLLSLSPVAGNEVISNPFVQPDTKGQHSRLAREAEIAEDAASAKPARPRKKAKKENESDDSIICPCGVKEDNNGPMIECESCLKWQHIRCVFHTDEESVVPDNYRCPSCSNTAATASSEDGKSSKSSNGHKQRNKTIEDLNDKVRRSVAEALHRILAKTLVPEAKVGQDNVEGYSEKLALDIEQALYDELAVKGGTVKKPKDVGPKYRDKFRSISFNLRDAKNANLRNRVATGELSGEELVKMSNEDMSNPELQKLAQSVRQESIRESVLKVEEQGPRIRKTHKGEELIDMDEEQGDNGDEQYVPIEQKPPSMLPSNNGAQTTNEQTSTTPTTTANNDNNNDATRMYNMTVLNYDHDDDDGEVRELHLEDDDELDKIVNDKEEVANEEAKTDETSTSSSLKEFWTGEVSFAGITRFTGLGYHVHCNEVNFNGADSWGQAFDMSQPLIIDGRLDKTRADPYLQTVSASKTMAYMLILPGKEPETKEYETMFEYFHSRSKYGVIVKHQGYTNVKDAYLVPIGPQDTLPTYMAEETKQVLRRYQSRGQNIVLGLFVINPTTKFQPPTAPPHPPPAPAPAPPNNATMQMLQNMGLSESDLAILQNIIQANPQAAQDPQLLLQLLQNQQQQ</sequence>
<feature type="domain" description="Sm" evidence="11">
    <location>
        <begin position="47"/>
        <end position="127"/>
    </location>
</feature>
<dbReference type="PANTHER" id="PTHR11477:SF11">
    <property type="entry name" value="TRANSCRIPTION FACTOR BYE1"/>
    <property type="match status" value="1"/>
</dbReference>
<dbReference type="Pfam" id="PF07500">
    <property type="entry name" value="TFIIS_M"/>
    <property type="match status" value="1"/>
</dbReference>
<dbReference type="PANTHER" id="PTHR11477">
    <property type="entry name" value="TRANSCRIPTION FACTOR S-II ZINC FINGER DOMAIN-CONTAINING PROTEIN"/>
    <property type="match status" value="1"/>
</dbReference>
<dbReference type="GO" id="GO:0003723">
    <property type="term" value="F:RNA binding"/>
    <property type="evidence" value="ECO:0007669"/>
    <property type="project" value="InterPro"/>
</dbReference>
<dbReference type="CDD" id="cd01729">
    <property type="entry name" value="LSm7"/>
    <property type="match status" value="1"/>
</dbReference>
<feature type="region of interest" description="Disordered" evidence="8">
    <location>
        <begin position="152"/>
        <end position="172"/>
    </location>
</feature>
<dbReference type="GO" id="GO:0006368">
    <property type="term" value="P:transcription elongation by RNA polymerase II"/>
    <property type="evidence" value="ECO:0007669"/>
    <property type="project" value="TreeGrafter"/>
</dbReference>
<dbReference type="Gene3D" id="1.10.472.30">
    <property type="entry name" value="Transcription elongation factor S-II, central domain"/>
    <property type="match status" value="1"/>
</dbReference>
<dbReference type="VEuPathDB" id="FungiDB:TRICI_001465"/>
<dbReference type="InterPro" id="IPR036575">
    <property type="entry name" value="TFIIS_cen_dom_sf"/>
</dbReference>
<dbReference type="Gene3D" id="3.30.40.10">
    <property type="entry name" value="Zinc/RING finger domain, C3HC4 (zinc finger)"/>
    <property type="match status" value="1"/>
</dbReference>
<feature type="domain" description="PHD-type" evidence="9">
    <location>
        <begin position="177"/>
        <end position="228"/>
    </location>
</feature>
<dbReference type="Gene3D" id="2.30.30.100">
    <property type="match status" value="1"/>
</dbReference>
<feature type="compositionally biased region" description="Gly residues" evidence="8">
    <location>
        <begin position="7"/>
        <end position="17"/>
    </location>
</feature>
<feature type="region of interest" description="Disordered" evidence="8">
    <location>
        <begin position="383"/>
        <end position="459"/>
    </location>
</feature>
<reference evidence="12" key="1">
    <citation type="journal article" date="2019" name="G3 (Bethesda)">
        <title>Genome Assemblies of Two Rare Opportunistic Yeast Pathogens: Diutina rugosa (syn. Candida rugosa) and Trichomonascus ciferrii (syn. Candida ciferrii).</title>
        <authorList>
            <person name="Mixao V."/>
            <person name="Saus E."/>
            <person name="Hansen A.P."/>
            <person name="Lass-Florl C."/>
            <person name="Gabaldon T."/>
        </authorList>
    </citation>
    <scope>NUCLEOTIDE SEQUENCE</scope>
    <source>
        <strain evidence="12">CBS 4856</strain>
    </source>
</reference>
<dbReference type="PROSITE" id="PS52002">
    <property type="entry name" value="SM"/>
    <property type="match status" value="1"/>
</dbReference>
<dbReference type="GO" id="GO:0001139">
    <property type="term" value="F:RNA polymerase II complex recruiting activity"/>
    <property type="evidence" value="ECO:0007669"/>
    <property type="project" value="TreeGrafter"/>
</dbReference>
<evidence type="ECO:0000256" key="3">
    <source>
        <dbReference type="ARBA" id="ARBA00021616"/>
    </source>
</evidence>
<feature type="domain" description="TFIIS central" evidence="10">
    <location>
        <begin position="260"/>
        <end position="392"/>
    </location>
</feature>
<dbReference type="OrthoDB" id="79252at2759"/>
<feature type="compositionally biased region" description="Acidic residues" evidence="8">
    <location>
        <begin position="404"/>
        <end position="416"/>
    </location>
</feature>
<dbReference type="SUPFAM" id="SSF50182">
    <property type="entry name" value="Sm-like ribonucleoproteins"/>
    <property type="match status" value="1"/>
</dbReference>
<feature type="compositionally biased region" description="Basic and acidic residues" evidence="8">
    <location>
        <begin position="39"/>
        <end position="48"/>
    </location>
</feature>
<keyword evidence="6" id="KW-0862">Zinc</keyword>
<evidence type="ECO:0000256" key="7">
    <source>
        <dbReference type="PROSITE-ProRule" id="PRU00146"/>
    </source>
</evidence>
<dbReference type="InterPro" id="IPR001965">
    <property type="entry name" value="Znf_PHD"/>
</dbReference>
<dbReference type="InterPro" id="IPR003618">
    <property type="entry name" value="TFIIS_cen_dom"/>
</dbReference>
<feature type="compositionally biased region" description="Low complexity" evidence="8">
    <location>
        <begin position="437"/>
        <end position="459"/>
    </location>
</feature>
<name>A0A642V8E8_9ASCO</name>
<evidence type="ECO:0000313" key="12">
    <source>
        <dbReference type="EMBL" id="KAA8916390.1"/>
    </source>
</evidence>
<dbReference type="InterPro" id="IPR013083">
    <property type="entry name" value="Znf_RING/FYVE/PHD"/>
</dbReference>
<dbReference type="SMART" id="SM00249">
    <property type="entry name" value="PHD"/>
    <property type="match status" value="1"/>
</dbReference>
<comment type="function">
    <text evidence="1">Negative regulator of transcription elongation.</text>
</comment>
<evidence type="ECO:0000256" key="5">
    <source>
        <dbReference type="ARBA" id="ARBA00022771"/>
    </source>
</evidence>
<accession>A0A642V8E8</accession>
<dbReference type="GO" id="GO:0005634">
    <property type="term" value="C:nucleus"/>
    <property type="evidence" value="ECO:0007669"/>
    <property type="project" value="TreeGrafter"/>
</dbReference>
<dbReference type="SMART" id="SM00651">
    <property type="entry name" value="Sm"/>
    <property type="match status" value="1"/>
</dbReference>
<comment type="similarity">
    <text evidence="2">Belongs to the BYE1 family.</text>
</comment>
<dbReference type="InterPro" id="IPR010920">
    <property type="entry name" value="LSM_dom_sf"/>
</dbReference>
<dbReference type="SUPFAM" id="SSF46942">
    <property type="entry name" value="Elongation factor TFIIS domain 2"/>
    <property type="match status" value="1"/>
</dbReference>
<dbReference type="GO" id="GO:0006362">
    <property type="term" value="P:transcription elongation by RNA polymerase I"/>
    <property type="evidence" value="ECO:0007669"/>
    <property type="project" value="TreeGrafter"/>
</dbReference>
<dbReference type="InterPro" id="IPR012921">
    <property type="entry name" value="SPOC_C"/>
</dbReference>
<dbReference type="GO" id="GO:0032991">
    <property type="term" value="C:protein-containing complex"/>
    <property type="evidence" value="ECO:0007669"/>
    <property type="project" value="UniProtKB-ARBA"/>
</dbReference>
<evidence type="ECO:0000256" key="8">
    <source>
        <dbReference type="SAM" id="MobiDB-lite"/>
    </source>
</evidence>
<proteinExistence type="inferred from homology"/>
<evidence type="ECO:0000259" key="11">
    <source>
        <dbReference type="PROSITE" id="PS52002"/>
    </source>
</evidence>
<dbReference type="InterPro" id="IPR017132">
    <property type="entry name" value="Lsm7"/>
</dbReference>
<feature type="region of interest" description="Disordered" evidence="8">
    <location>
        <begin position="1"/>
        <end position="48"/>
    </location>
</feature>
<dbReference type="InterPro" id="IPR019786">
    <property type="entry name" value="Zinc_finger_PHD-type_CS"/>
</dbReference>
<dbReference type="Pfam" id="PF20826">
    <property type="entry name" value="PHD_5"/>
    <property type="match status" value="1"/>
</dbReference>
<dbReference type="GO" id="GO:0031440">
    <property type="term" value="P:regulation of mRNA 3'-end processing"/>
    <property type="evidence" value="ECO:0007669"/>
    <property type="project" value="TreeGrafter"/>
</dbReference>
<keyword evidence="13" id="KW-1185">Reference proteome</keyword>
<evidence type="ECO:0000259" key="9">
    <source>
        <dbReference type="PROSITE" id="PS50016"/>
    </source>
</evidence>
<dbReference type="EMBL" id="SWFS01000103">
    <property type="protein sequence ID" value="KAA8916390.1"/>
    <property type="molecule type" value="Genomic_DNA"/>
</dbReference>
<dbReference type="GO" id="GO:0000977">
    <property type="term" value="F:RNA polymerase II transcription regulatory region sequence-specific DNA binding"/>
    <property type="evidence" value="ECO:0007669"/>
    <property type="project" value="TreeGrafter"/>
</dbReference>
<dbReference type="PROSITE" id="PS01359">
    <property type="entry name" value="ZF_PHD_1"/>
    <property type="match status" value="1"/>
</dbReference>
<comment type="caution">
    <text evidence="12">The sequence shown here is derived from an EMBL/GenBank/DDBJ whole genome shotgun (WGS) entry which is preliminary data.</text>
</comment>
<evidence type="ECO:0000256" key="6">
    <source>
        <dbReference type="ARBA" id="ARBA00022833"/>
    </source>
</evidence>
<dbReference type="PROSITE" id="PS50016">
    <property type="entry name" value="ZF_PHD_2"/>
    <property type="match status" value="1"/>
</dbReference>
<dbReference type="Pfam" id="PF07744">
    <property type="entry name" value="SPOC"/>
    <property type="match status" value="1"/>
</dbReference>
<dbReference type="GO" id="GO:0008270">
    <property type="term" value="F:zinc ion binding"/>
    <property type="evidence" value="ECO:0007669"/>
    <property type="project" value="UniProtKB-KW"/>
</dbReference>
<feature type="region of interest" description="Disordered" evidence="8">
    <location>
        <begin position="226"/>
        <end position="253"/>
    </location>
</feature>
<feature type="compositionally biased region" description="Pro residues" evidence="8">
    <location>
        <begin position="679"/>
        <end position="694"/>
    </location>
</feature>
<feature type="compositionally biased region" description="Basic and acidic residues" evidence="8">
    <location>
        <begin position="383"/>
        <end position="393"/>
    </location>
</feature>
<dbReference type="InterPro" id="IPR001163">
    <property type="entry name" value="Sm_dom_euk/arc"/>
</dbReference>
<dbReference type="AlphaFoldDB" id="A0A642V8E8"/>
<dbReference type="InterPro" id="IPR047575">
    <property type="entry name" value="Sm"/>
</dbReference>
<dbReference type="PROSITE" id="PS51321">
    <property type="entry name" value="TFIIS_CENTRAL"/>
    <property type="match status" value="1"/>
</dbReference>
<organism evidence="12 13">
    <name type="scientific">Trichomonascus ciferrii</name>
    <dbReference type="NCBI Taxonomy" id="44093"/>
    <lineage>
        <taxon>Eukaryota</taxon>
        <taxon>Fungi</taxon>
        <taxon>Dikarya</taxon>
        <taxon>Ascomycota</taxon>
        <taxon>Saccharomycotina</taxon>
        <taxon>Dipodascomycetes</taxon>
        <taxon>Dipodascales</taxon>
        <taxon>Trichomonascaceae</taxon>
        <taxon>Trichomonascus</taxon>
        <taxon>Trichomonascus ciferrii complex</taxon>
    </lineage>
</organism>